<reference evidence="4" key="1">
    <citation type="journal article" date="2014" name="Nat. Commun.">
        <title>The emerging biofuel crop Camelina sativa retains a highly undifferentiated hexaploid genome structure.</title>
        <authorList>
            <person name="Kagale S."/>
            <person name="Koh C."/>
            <person name="Nixon J."/>
            <person name="Bollina V."/>
            <person name="Clarke W.E."/>
            <person name="Tuteja R."/>
            <person name="Spillane C."/>
            <person name="Robinson S.J."/>
            <person name="Links M.G."/>
            <person name="Clarke C."/>
            <person name="Higgins E.E."/>
            <person name="Huebert T."/>
            <person name="Sharpe A.G."/>
            <person name="Parkin I.A."/>
        </authorList>
    </citation>
    <scope>NUCLEOTIDE SEQUENCE [LARGE SCALE GENOMIC DNA]</scope>
    <source>
        <strain evidence="4">cv. DH55</strain>
    </source>
</reference>
<evidence type="ECO:0000313" key="4">
    <source>
        <dbReference type="Proteomes" id="UP000694864"/>
    </source>
</evidence>
<feature type="compositionally biased region" description="Basic residues" evidence="2">
    <location>
        <begin position="238"/>
        <end position="250"/>
    </location>
</feature>
<protein>
    <submittedName>
        <fullName evidence="5">Protein FANTASTIC FOUR 1</fullName>
    </submittedName>
</protein>
<keyword evidence="4" id="KW-1185">Reference proteome</keyword>
<reference evidence="5" key="2">
    <citation type="submission" date="2025-08" db="UniProtKB">
        <authorList>
            <consortium name="RefSeq"/>
        </authorList>
    </citation>
    <scope>IDENTIFICATION</scope>
    <source>
        <tissue evidence="5">Leaf</tissue>
    </source>
</reference>
<proteinExistence type="inferred from homology"/>
<gene>
    <name evidence="5" type="primary">LOC104707802</name>
</gene>
<name>A0ABM0T8L2_CAMSA</name>
<dbReference type="GeneID" id="104707802"/>
<dbReference type="PANTHER" id="PTHR33155:SF8">
    <property type="entry name" value="PROTEIN FANTASTIC FOUR 1"/>
    <property type="match status" value="1"/>
</dbReference>
<accession>A0ABM0T8L2</accession>
<feature type="domain" description="FAF" evidence="3">
    <location>
        <begin position="117"/>
        <end position="170"/>
    </location>
</feature>
<evidence type="ECO:0000259" key="3">
    <source>
        <dbReference type="Pfam" id="PF11250"/>
    </source>
</evidence>
<comment type="similarity">
    <text evidence="1">Belongs to the fantastic four family.</text>
</comment>
<dbReference type="Pfam" id="PF11250">
    <property type="entry name" value="FAF"/>
    <property type="match status" value="1"/>
</dbReference>
<feature type="region of interest" description="Disordered" evidence="2">
    <location>
        <begin position="175"/>
        <end position="272"/>
    </location>
</feature>
<sequence>MSAIFGQAYQHLPKKQVSQKADSGGWSFLQYLSETKGIFQNREDDTKKTAYVHPIEKRSVAKLSLEMCTESLGTENGSDSGDEISLLALEGTNTSIMSPHTTKPQKETNLIETRENSFPPPLNSVNGFNNRRMVRSYKEDGRLVVQAIRVCPPPRCFVSERREGRLRLCLSENSALSHDGGEDQFEENESEIEAHEEDEDEDEEKGQEDDTEDEEEEQEEEEEEGIMGNNENFEDKTGKKKFSRRPKRRCHENGGEPTTMLNWKANQFWVTT</sequence>
<dbReference type="InterPro" id="IPR046431">
    <property type="entry name" value="FAF_dom"/>
</dbReference>
<dbReference type="Proteomes" id="UP000694864">
    <property type="component" value="Chromosome 8"/>
</dbReference>
<dbReference type="RefSeq" id="XP_010422533.1">
    <property type="nucleotide sequence ID" value="XM_010424231.2"/>
</dbReference>
<feature type="compositionally biased region" description="Polar residues" evidence="2">
    <location>
        <begin position="259"/>
        <end position="272"/>
    </location>
</feature>
<evidence type="ECO:0000313" key="5">
    <source>
        <dbReference type="RefSeq" id="XP_010422533.1"/>
    </source>
</evidence>
<evidence type="ECO:0000256" key="2">
    <source>
        <dbReference type="SAM" id="MobiDB-lite"/>
    </source>
</evidence>
<organism evidence="4 5">
    <name type="scientific">Camelina sativa</name>
    <name type="common">False flax</name>
    <name type="synonym">Myagrum sativum</name>
    <dbReference type="NCBI Taxonomy" id="90675"/>
    <lineage>
        <taxon>Eukaryota</taxon>
        <taxon>Viridiplantae</taxon>
        <taxon>Streptophyta</taxon>
        <taxon>Embryophyta</taxon>
        <taxon>Tracheophyta</taxon>
        <taxon>Spermatophyta</taxon>
        <taxon>Magnoliopsida</taxon>
        <taxon>eudicotyledons</taxon>
        <taxon>Gunneridae</taxon>
        <taxon>Pentapetalae</taxon>
        <taxon>rosids</taxon>
        <taxon>malvids</taxon>
        <taxon>Brassicales</taxon>
        <taxon>Brassicaceae</taxon>
        <taxon>Camelineae</taxon>
        <taxon>Camelina</taxon>
    </lineage>
</organism>
<dbReference type="InterPro" id="IPR021410">
    <property type="entry name" value="FAF"/>
</dbReference>
<dbReference type="PANTHER" id="PTHR33155">
    <property type="entry name" value="FANTASTIC FOUR-LIKE PROTEIN (DUF3049)"/>
    <property type="match status" value="1"/>
</dbReference>
<feature type="compositionally biased region" description="Acidic residues" evidence="2">
    <location>
        <begin position="182"/>
        <end position="225"/>
    </location>
</feature>
<evidence type="ECO:0000256" key="1">
    <source>
        <dbReference type="ARBA" id="ARBA00008690"/>
    </source>
</evidence>